<dbReference type="InterPro" id="IPR019575">
    <property type="entry name" value="Nuop51_4Fe4S-bd"/>
</dbReference>
<evidence type="ECO:0000256" key="13">
    <source>
        <dbReference type="RuleBase" id="RU361240"/>
    </source>
</evidence>
<dbReference type="Proteomes" id="UP001140074">
    <property type="component" value="Unassembled WGS sequence"/>
</dbReference>
<dbReference type="Gene3D" id="1.20.1440.230">
    <property type="entry name" value="NADH-ubiquinone oxidoreductase 51kDa subunit, iron-sulphur binding domain"/>
    <property type="match status" value="1"/>
</dbReference>
<dbReference type="SUPFAM" id="SSF142984">
    <property type="entry name" value="Nqo1 middle domain-like"/>
    <property type="match status" value="1"/>
</dbReference>
<evidence type="ECO:0000256" key="12">
    <source>
        <dbReference type="ARBA" id="ARBA00063883"/>
    </source>
</evidence>
<evidence type="ECO:0000256" key="10">
    <source>
        <dbReference type="ARBA" id="ARBA00023014"/>
    </source>
</evidence>
<sequence length="818" mass="88828">MMRPALTTAVARQLVRPAASMVAKCSYATEGAARVYGGLKDQDRIFTNLYGQHDFGLKGALKRGDWHKTKELVLKGEDWIINEMKVSGMRGRGGAGFPSGLKWSFMGKSSPGRPRYLVINADEGEPGTCKDREIMRHDPHKLIEGCLIAGRAMLANAAYIYVRGEFYNEASNLQLAIDEAYKAGLIGRNACGSGYDFDVYVHRGAGAYICGEETALIESLEGKQGKPRLKPPFPADTGLFGCPTTVTNVETVAAAPTILRRGGSWFAGFGAPRNSGTKLFAISGHVNRPCTVEEEMSIPLRELIERHCGGVRGGWDNLLAIIPGGSSVPLLPRHLCDTALMDFDSLRDLQSGLGTAAVIVMDKSTDVVQAIARLASFYRHESCGQCTPCREGSRWLDLMMARFVRGNATSAEIDQILEITKEMEGHTICALADAAAWPVQGLMRHFRPEVEKRLKDAVAGAEIRSDAGYRPDQTIATAHAATGGLYASNRLVQLSETRTEWMNESQILELISHQQRFRDITDAKPQAAVGNQPTFPTTLTHQAQVQPLLAQVNEAVPRSVLTNFTAFTNRYYNNNNGKQSSAWLLNTIKSIASSRVSVTAFAHRFPQSSIIARINGTSRNDEVVIISAHQDSINGNNPDTGRAPGADDDGSGTVTILEALRVFSKSSLTPKRAVEFHWYAGEEGGLLGSADIAKKYTSDGRAVVADLHFDMTGYPTSPPVVGIVTDYTDDATSGLVHQIVEAYTDLPTVNFTCGYACSDHASWTANGVRAALPFENQYVDGNDNIHTTRDTLGTVDFGHLVKYVNIALGFIVEVSDAQ</sequence>
<dbReference type="FunFam" id="1.20.1440.230:FF:000001">
    <property type="entry name" value="Mitochondrial NADH dehydrogenase flavoprotein 1"/>
    <property type="match status" value="1"/>
</dbReference>
<name>A0A9W8IFB4_9FUNG</name>
<protein>
    <recommendedName>
        <fullName evidence="13">Peptide hydrolase</fullName>
        <ecNumber evidence="13">3.4.-.-</ecNumber>
    </recommendedName>
</protein>
<evidence type="ECO:0000256" key="1">
    <source>
        <dbReference type="ARBA" id="ARBA00001917"/>
    </source>
</evidence>
<dbReference type="AlphaFoldDB" id="A0A9W8IFB4"/>
<keyword evidence="5" id="KW-0285">Flavoprotein</keyword>
<dbReference type="SUPFAM" id="SSF140490">
    <property type="entry name" value="Nqo1C-terminal domain-like"/>
    <property type="match status" value="1"/>
</dbReference>
<dbReference type="InterPro" id="IPR007484">
    <property type="entry name" value="Peptidase_M28"/>
</dbReference>
<dbReference type="PROSITE" id="PS00644">
    <property type="entry name" value="COMPLEX1_51K_1"/>
    <property type="match status" value="1"/>
</dbReference>
<dbReference type="EC" id="3.4.-.-" evidence="13"/>
<gene>
    <name evidence="15" type="primary">NDH51</name>
    <name evidence="15" type="ORF">GGH94_004711</name>
</gene>
<keyword evidence="4" id="KW-0004">4Fe-4S</keyword>
<dbReference type="Pfam" id="PF01512">
    <property type="entry name" value="Complex1_51K"/>
    <property type="match status" value="1"/>
</dbReference>
<proteinExistence type="inferred from homology"/>
<evidence type="ECO:0000256" key="11">
    <source>
        <dbReference type="ARBA" id="ARBA00023027"/>
    </source>
</evidence>
<dbReference type="InterPro" id="IPR001949">
    <property type="entry name" value="NADH-UbQ_OxRdtase_51kDa_CS"/>
</dbReference>
<evidence type="ECO:0000313" key="16">
    <source>
        <dbReference type="Proteomes" id="UP001140074"/>
    </source>
</evidence>
<dbReference type="InterPro" id="IPR054765">
    <property type="entry name" value="SLBB_dom"/>
</dbReference>
<keyword evidence="6" id="KW-0288">FMN</keyword>
<evidence type="ECO:0000256" key="6">
    <source>
        <dbReference type="ARBA" id="ARBA00022643"/>
    </source>
</evidence>
<dbReference type="Gene3D" id="3.40.630.10">
    <property type="entry name" value="Zn peptidases"/>
    <property type="match status" value="1"/>
</dbReference>
<dbReference type="Gene3D" id="3.40.50.11540">
    <property type="entry name" value="NADH-ubiquinone oxidoreductase 51kDa subunit"/>
    <property type="match status" value="1"/>
</dbReference>
<dbReference type="FunFam" id="3.40.50.11540:FF:000001">
    <property type="entry name" value="NADH dehydrogenase [ubiquinone] flavoprotein 1, mitochondrial"/>
    <property type="match status" value="1"/>
</dbReference>
<dbReference type="Gene3D" id="3.10.20.600">
    <property type="match status" value="1"/>
</dbReference>
<comment type="subunit">
    <text evidence="12">Complex I is composed of about 40 different subunits. This is a component of the flavoprotein-sulfur (FP) fragment of the enzyme.</text>
</comment>
<evidence type="ECO:0000313" key="15">
    <source>
        <dbReference type="EMBL" id="KAJ2861751.1"/>
    </source>
</evidence>
<keyword evidence="7 13" id="KW-0479">Metal-binding</keyword>
<evidence type="ECO:0000256" key="2">
    <source>
        <dbReference type="ARBA" id="ARBA00001966"/>
    </source>
</evidence>
<dbReference type="GO" id="GO:0008137">
    <property type="term" value="F:NADH dehydrogenase (ubiquinone) activity"/>
    <property type="evidence" value="ECO:0007669"/>
    <property type="project" value="InterPro"/>
</dbReference>
<keyword evidence="13" id="KW-0645">Protease</keyword>
<dbReference type="GO" id="GO:0006508">
    <property type="term" value="P:proteolysis"/>
    <property type="evidence" value="ECO:0007669"/>
    <property type="project" value="UniProtKB-KW"/>
</dbReference>
<dbReference type="Pfam" id="PF22461">
    <property type="entry name" value="SLBB_2"/>
    <property type="match status" value="1"/>
</dbReference>
<dbReference type="Pfam" id="PF10589">
    <property type="entry name" value="NADH_4Fe-4S"/>
    <property type="match status" value="1"/>
</dbReference>
<dbReference type="InterPro" id="IPR037207">
    <property type="entry name" value="Nuop51_4Fe4S-bd_sf"/>
</dbReference>
<organism evidence="15 16">
    <name type="scientific">Coemansia aciculifera</name>
    <dbReference type="NCBI Taxonomy" id="417176"/>
    <lineage>
        <taxon>Eukaryota</taxon>
        <taxon>Fungi</taxon>
        <taxon>Fungi incertae sedis</taxon>
        <taxon>Zoopagomycota</taxon>
        <taxon>Kickxellomycotina</taxon>
        <taxon>Kickxellomycetes</taxon>
        <taxon>Kickxellales</taxon>
        <taxon>Kickxellaceae</taxon>
        <taxon>Coemansia</taxon>
    </lineage>
</organism>
<evidence type="ECO:0000256" key="5">
    <source>
        <dbReference type="ARBA" id="ARBA00022630"/>
    </source>
</evidence>
<keyword evidence="16" id="KW-1185">Reference proteome</keyword>
<reference evidence="15" key="1">
    <citation type="submission" date="2022-07" db="EMBL/GenBank/DDBJ databases">
        <title>Phylogenomic reconstructions and comparative analyses of Kickxellomycotina fungi.</title>
        <authorList>
            <person name="Reynolds N.K."/>
            <person name="Stajich J.E."/>
            <person name="Barry K."/>
            <person name="Grigoriev I.V."/>
            <person name="Crous P."/>
            <person name="Smith M.E."/>
        </authorList>
    </citation>
    <scope>NUCLEOTIDE SEQUENCE</scope>
    <source>
        <strain evidence="15">RSA 476</strain>
    </source>
</reference>
<dbReference type="PROSITE" id="PS00645">
    <property type="entry name" value="COMPLEX1_51K_2"/>
    <property type="match status" value="1"/>
</dbReference>
<keyword evidence="9" id="KW-0408">Iron</keyword>
<keyword evidence="13" id="KW-0378">Hydrolase</keyword>
<keyword evidence="11" id="KW-0520">NAD</keyword>
<comment type="cofactor">
    <cofactor evidence="2">
        <name>[4Fe-4S] cluster</name>
        <dbReference type="ChEBI" id="CHEBI:49883"/>
    </cofactor>
</comment>
<dbReference type="GO" id="GO:0008233">
    <property type="term" value="F:peptidase activity"/>
    <property type="evidence" value="ECO:0007669"/>
    <property type="project" value="UniProtKB-KW"/>
</dbReference>
<evidence type="ECO:0000256" key="3">
    <source>
        <dbReference type="ARBA" id="ARBA00007523"/>
    </source>
</evidence>
<comment type="cofactor">
    <cofactor evidence="1">
        <name>FMN</name>
        <dbReference type="ChEBI" id="CHEBI:58210"/>
    </cofactor>
</comment>
<dbReference type="Pfam" id="PF04389">
    <property type="entry name" value="Peptidase_M28"/>
    <property type="match status" value="1"/>
</dbReference>
<dbReference type="InterPro" id="IPR011538">
    <property type="entry name" value="Nuo51_FMN-bd"/>
</dbReference>
<dbReference type="EMBL" id="JANBUY010000204">
    <property type="protein sequence ID" value="KAJ2861751.1"/>
    <property type="molecule type" value="Genomic_DNA"/>
</dbReference>
<keyword evidence="13" id="KW-0862">Zinc</keyword>
<dbReference type="GO" id="GO:0005739">
    <property type="term" value="C:mitochondrion"/>
    <property type="evidence" value="ECO:0007669"/>
    <property type="project" value="UniProtKB-ARBA"/>
</dbReference>
<dbReference type="GO" id="GO:0046872">
    <property type="term" value="F:metal ion binding"/>
    <property type="evidence" value="ECO:0007669"/>
    <property type="project" value="UniProtKB-KW"/>
</dbReference>
<dbReference type="PANTHER" id="PTHR11780">
    <property type="entry name" value="NADH-UBIQUINONE OXIDOREDUCTASE FLAVOPROTEIN 1 NDUFV1"/>
    <property type="match status" value="1"/>
</dbReference>
<evidence type="ECO:0000256" key="8">
    <source>
        <dbReference type="ARBA" id="ARBA00022967"/>
    </source>
</evidence>
<dbReference type="GO" id="GO:0051287">
    <property type="term" value="F:NAD binding"/>
    <property type="evidence" value="ECO:0007669"/>
    <property type="project" value="InterPro"/>
</dbReference>
<dbReference type="NCBIfam" id="TIGR01959">
    <property type="entry name" value="nuoF_fam"/>
    <property type="match status" value="1"/>
</dbReference>
<dbReference type="NCBIfam" id="NF010120">
    <property type="entry name" value="PRK13596.1"/>
    <property type="match status" value="1"/>
</dbReference>
<dbReference type="SUPFAM" id="SSF53187">
    <property type="entry name" value="Zn-dependent exopeptidases"/>
    <property type="match status" value="1"/>
</dbReference>
<feature type="domain" description="NADH-ubiquinone oxidoreductase 51kDa subunit iron-sulphur binding" evidence="14">
    <location>
        <begin position="368"/>
        <end position="413"/>
    </location>
</feature>
<dbReference type="FunFam" id="3.10.20.600:FF:000001">
    <property type="entry name" value="NADH dehydrogenase [ubiquinone] flavoprotein 1, mitochondrial"/>
    <property type="match status" value="1"/>
</dbReference>
<comment type="similarity">
    <text evidence="13">Belongs to the peptidase M28 family.</text>
</comment>
<dbReference type="PANTHER" id="PTHR11780:SF10">
    <property type="entry name" value="NADH DEHYDROGENASE [UBIQUINONE] FLAVOPROTEIN 1, MITOCHONDRIAL"/>
    <property type="match status" value="1"/>
</dbReference>
<dbReference type="InterPro" id="IPR011537">
    <property type="entry name" value="NADH-UbQ_OxRdtase_suF"/>
</dbReference>
<dbReference type="SMART" id="SM00928">
    <property type="entry name" value="NADH_4Fe-4S"/>
    <property type="match status" value="1"/>
</dbReference>
<dbReference type="GO" id="GO:0010181">
    <property type="term" value="F:FMN binding"/>
    <property type="evidence" value="ECO:0007669"/>
    <property type="project" value="InterPro"/>
</dbReference>
<evidence type="ECO:0000259" key="14">
    <source>
        <dbReference type="SMART" id="SM00928"/>
    </source>
</evidence>
<dbReference type="SUPFAM" id="SSF142019">
    <property type="entry name" value="Nqo1 FMN-binding domain-like"/>
    <property type="match status" value="1"/>
</dbReference>
<keyword evidence="10" id="KW-0411">Iron-sulfur</keyword>
<dbReference type="GO" id="GO:0051539">
    <property type="term" value="F:4 iron, 4 sulfur cluster binding"/>
    <property type="evidence" value="ECO:0007669"/>
    <property type="project" value="UniProtKB-KW"/>
</dbReference>
<dbReference type="InterPro" id="IPR050837">
    <property type="entry name" value="ComplexI_51kDa_subunit"/>
</dbReference>
<accession>A0A9W8IFB4</accession>
<dbReference type="InterPro" id="IPR037225">
    <property type="entry name" value="Nuo51_FMN-bd_sf"/>
</dbReference>
<comment type="caution">
    <text evidence="15">The sequence shown here is derived from an EMBL/GenBank/DDBJ whole genome shotgun (WGS) entry which is preliminary data.</text>
</comment>
<evidence type="ECO:0000256" key="7">
    <source>
        <dbReference type="ARBA" id="ARBA00022723"/>
    </source>
</evidence>
<evidence type="ECO:0000256" key="4">
    <source>
        <dbReference type="ARBA" id="ARBA00022485"/>
    </source>
</evidence>
<evidence type="ECO:0000256" key="9">
    <source>
        <dbReference type="ARBA" id="ARBA00023004"/>
    </source>
</evidence>
<comment type="similarity">
    <text evidence="3">Belongs to the complex I 51 kDa subunit family.</text>
</comment>
<keyword evidence="8" id="KW-1278">Translocase</keyword>